<keyword evidence="4" id="KW-1133">Transmembrane helix</keyword>
<evidence type="ECO:0000256" key="3">
    <source>
        <dbReference type="SAM" id="MobiDB-lite"/>
    </source>
</evidence>
<proteinExistence type="inferred from homology"/>
<gene>
    <name evidence="5" type="ORF">JMJ35_010181</name>
</gene>
<evidence type="ECO:0000313" key="5">
    <source>
        <dbReference type="EMBL" id="KAK0507143.1"/>
    </source>
</evidence>
<keyword evidence="4" id="KW-0472">Membrane</keyword>
<dbReference type="Proteomes" id="UP001166286">
    <property type="component" value="Unassembled WGS sequence"/>
</dbReference>
<organism evidence="5 6">
    <name type="scientific">Cladonia borealis</name>
    <dbReference type="NCBI Taxonomy" id="184061"/>
    <lineage>
        <taxon>Eukaryota</taxon>
        <taxon>Fungi</taxon>
        <taxon>Dikarya</taxon>
        <taxon>Ascomycota</taxon>
        <taxon>Pezizomycotina</taxon>
        <taxon>Lecanoromycetes</taxon>
        <taxon>OSLEUM clade</taxon>
        <taxon>Lecanoromycetidae</taxon>
        <taxon>Lecanorales</taxon>
        <taxon>Lecanorineae</taxon>
        <taxon>Cladoniaceae</taxon>
        <taxon>Cladonia</taxon>
    </lineage>
</organism>
<dbReference type="InterPro" id="IPR021765">
    <property type="entry name" value="UstYa-like"/>
</dbReference>
<dbReference type="Pfam" id="PF11807">
    <property type="entry name" value="UstYa"/>
    <property type="match status" value="1"/>
</dbReference>
<name>A0AA39QSY3_9LECA</name>
<feature type="region of interest" description="Disordered" evidence="3">
    <location>
        <begin position="265"/>
        <end position="301"/>
    </location>
</feature>
<dbReference type="GO" id="GO:0043386">
    <property type="term" value="P:mycotoxin biosynthetic process"/>
    <property type="evidence" value="ECO:0007669"/>
    <property type="project" value="InterPro"/>
</dbReference>
<protein>
    <submittedName>
        <fullName evidence="5">Uncharacterized protein</fullName>
    </submittedName>
</protein>
<dbReference type="EMBL" id="JAFEKC020000024">
    <property type="protein sequence ID" value="KAK0507143.1"/>
    <property type="molecule type" value="Genomic_DNA"/>
</dbReference>
<dbReference type="AlphaFoldDB" id="A0AA39QSY3"/>
<dbReference type="PANTHER" id="PTHR33365:SF4">
    <property type="entry name" value="CYCLOCHLOROTINE BIOSYNTHESIS PROTEIN O"/>
    <property type="match status" value="1"/>
</dbReference>
<evidence type="ECO:0000256" key="2">
    <source>
        <dbReference type="ARBA" id="ARBA00035112"/>
    </source>
</evidence>
<keyword evidence="6" id="KW-1185">Reference proteome</keyword>
<feature type="region of interest" description="Disordered" evidence="3">
    <location>
        <begin position="1"/>
        <end position="22"/>
    </location>
</feature>
<feature type="transmembrane region" description="Helical" evidence="4">
    <location>
        <begin position="43"/>
        <end position="63"/>
    </location>
</feature>
<keyword evidence="4" id="KW-0812">Transmembrane</keyword>
<comment type="pathway">
    <text evidence="1">Mycotoxin biosynthesis.</text>
</comment>
<accession>A0AA39QSY3</accession>
<reference evidence="5" key="1">
    <citation type="submission" date="2023-03" db="EMBL/GenBank/DDBJ databases">
        <title>Complete genome of Cladonia borealis.</title>
        <authorList>
            <person name="Park H."/>
        </authorList>
    </citation>
    <scope>NUCLEOTIDE SEQUENCE</scope>
    <source>
        <strain evidence="5">ANT050790</strain>
    </source>
</reference>
<evidence type="ECO:0000256" key="4">
    <source>
        <dbReference type="SAM" id="Phobius"/>
    </source>
</evidence>
<sequence>MEEIQSERRSSSSDRYNSSDKEGLLSFRDPELRTRRTWLCQTLTMPILHISLILAYTILFFILQHNTHSNLHRNQHLIYSPLNDVLVPEKKFVHATFRSRNPYKGAPSPELDHAWHQIFVNSNIRVSARDLEKINKTSVPVGDGKGGYYAIPDVYHQLHCLKFLRQMLYNDYYQIKKPTNPIHIDHCVDNLRQNLMCKADVSLLTFNWVADDRAPKPDFDIEHECKNWDRIDAWAQEHRFDIFDERTLVHPTLGPSFPEKEYKDTGRIPGHPGFLHGHGEAGGHAQMTGQETEEYGKSGGK</sequence>
<comment type="similarity">
    <text evidence="2">Belongs to the ustYa family.</text>
</comment>
<dbReference type="PANTHER" id="PTHR33365">
    <property type="entry name" value="YALI0B05434P"/>
    <property type="match status" value="1"/>
</dbReference>
<comment type="caution">
    <text evidence="5">The sequence shown here is derived from an EMBL/GenBank/DDBJ whole genome shotgun (WGS) entry which is preliminary data.</text>
</comment>
<evidence type="ECO:0000256" key="1">
    <source>
        <dbReference type="ARBA" id="ARBA00004685"/>
    </source>
</evidence>
<evidence type="ECO:0000313" key="6">
    <source>
        <dbReference type="Proteomes" id="UP001166286"/>
    </source>
</evidence>